<dbReference type="RefSeq" id="WP_285416909.1">
    <property type="nucleotide sequence ID" value="NZ_JASORJ010000003.1"/>
</dbReference>
<sequence length="274" mass="31621">MPKIIKSFDRIDLITRSLISQRYHKIVKAINQEFWNSNSDQLHGLYVGSYGRGTAISTSDIDILVELPRFEYYHYDRLKGNGQSRLLQAVKNCIFIPYPRSSIHSDGQVVVIQFSDGMKFELLPAFKETDYWGNVSYVYPDSNMGGNWRSTNPKKEQEAMRAKNRIDQSNGLLFDTCKYLRFIRDEYFSSYHLSGIVIDSFVYQVIGMWHWRKNGEISSCSGETFEDILFRSYNFLTMNGVYVPTLYAPGSNTTIDSSNSYICLGKVLNKLMRG</sequence>
<dbReference type="GO" id="GO:0016779">
    <property type="term" value="F:nucleotidyltransferase activity"/>
    <property type="evidence" value="ECO:0007669"/>
    <property type="project" value="InterPro"/>
</dbReference>
<organism evidence="2 3">
    <name type="scientific">Veillonella atypica</name>
    <dbReference type="NCBI Taxonomy" id="39777"/>
    <lineage>
        <taxon>Bacteria</taxon>
        <taxon>Bacillati</taxon>
        <taxon>Bacillota</taxon>
        <taxon>Negativicutes</taxon>
        <taxon>Veillonellales</taxon>
        <taxon>Veillonellaceae</taxon>
        <taxon>Veillonella</taxon>
    </lineage>
</organism>
<dbReference type="Pfam" id="PF18144">
    <property type="entry name" value="SMODS"/>
    <property type="match status" value="1"/>
</dbReference>
<name>A0AAJ1Q9L1_9FIRM</name>
<protein>
    <submittedName>
        <fullName evidence="2">Nucleotidyltransferase domain-containing protein</fullName>
    </submittedName>
</protein>
<dbReference type="CDD" id="cd05400">
    <property type="entry name" value="NT_2-5OAS_ClassI-CCAase"/>
    <property type="match status" value="1"/>
</dbReference>
<proteinExistence type="predicted"/>
<dbReference type="EMBL" id="JASORJ010000003">
    <property type="protein sequence ID" value="MDK7356651.1"/>
    <property type="molecule type" value="Genomic_DNA"/>
</dbReference>
<evidence type="ECO:0000313" key="3">
    <source>
        <dbReference type="Proteomes" id="UP001236274"/>
    </source>
</evidence>
<dbReference type="GO" id="GO:0051607">
    <property type="term" value="P:defense response to virus"/>
    <property type="evidence" value="ECO:0007669"/>
    <property type="project" value="UniProtKB-KW"/>
</dbReference>
<dbReference type="InterPro" id="IPR006116">
    <property type="entry name" value="NT_2-5OAS_ClassI-CCAase"/>
</dbReference>
<dbReference type="SUPFAM" id="SSF81301">
    <property type="entry name" value="Nucleotidyltransferase"/>
    <property type="match status" value="1"/>
</dbReference>
<evidence type="ECO:0000313" key="2">
    <source>
        <dbReference type="EMBL" id="MDK7356651.1"/>
    </source>
</evidence>
<dbReference type="Gene3D" id="3.30.460.10">
    <property type="entry name" value="Beta Polymerase, domain 2"/>
    <property type="match status" value="1"/>
</dbReference>
<accession>A0AAJ1Q9L1</accession>
<evidence type="ECO:0000256" key="1">
    <source>
        <dbReference type="ARBA" id="ARBA00023118"/>
    </source>
</evidence>
<dbReference type="InterPro" id="IPR043519">
    <property type="entry name" value="NT_sf"/>
</dbReference>
<comment type="caution">
    <text evidence="2">The sequence shown here is derived from an EMBL/GenBank/DDBJ whole genome shotgun (WGS) entry which is preliminary data.</text>
</comment>
<reference evidence="2" key="1">
    <citation type="submission" date="2023-05" db="EMBL/GenBank/DDBJ databases">
        <title>Cataloging the Phylogenetic Diversity of Human Bladder Bacteria.</title>
        <authorList>
            <person name="Du J."/>
        </authorList>
    </citation>
    <scope>NUCLEOTIDE SEQUENCE</scope>
    <source>
        <strain evidence="2">UMB10101</strain>
    </source>
</reference>
<dbReference type="AlphaFoldDB" id="A0AAJ1Q9L1"/>
<dbReference type="Proteomes" id="UP001236274">
    <property type="component" value="Unassembled WGS sequence"/>
</dbReference>
<keyword evidence="1" id="KW-0051">Antiviral defense</keyword>
<gene>
    <name evidence="2" type="ORF">QP520_03310</name>
</gene>